<dbReference type="EMBL" id="BGPR01001317">
    <property type="protein sequence ID" value="GBM50955.1"/>
    <property type="molecule type" value="Genomic_DNA"/>
</dbReference>
<dbReference type="Proteomes" id="UP000499080">
    <property type="component" value="Unassembled WGS sequence"/>
</dbReference>
<dbReference type="AlphaFoldDB" id="A0A4Y2GE09"/>
<keyword evidence="2" id="KW-1185">Reference proteome</keyword>
<reference evidence="1 2" key="1">
    <citation type="journal article" date="2019" name="Sci. Rep.">
        <title>Orb-weaving spider Araneus ventricosus genome elucidates the spidroin gene catalogue.</title>
        <authorList>
            <person name="Kono N."/>
            <person name="Nakamura H."/>
            <person name="Ohtoshi R."/>
            <person name="Moran D.A.P."/>
            <person name="Shinohara A."/>
            <person name="Yoshida Y."/>
            <person name="Fujiwara M."/>
            <person name="Mori M."/>
            <person name="Tomita M."/>
            <person name="Arakawa K."/>
        </authorList>
    </citation>
    <scope>NUCLEOTIDE SEQUENCE [LARGE SCALE GENOMIC DNA]</scope>
</reference>
<organism evidence="1 2">
    <name type="scientific">Araneus ventricosus</name>
    <name type="common">Orbweaver spider</name>
    <name type="synonym">Epeira ventricosa</name>
    <dbReference type="NCBI Taxonomy" id="182803"/>
    <lineage>
        <taxon>Eukaryota</taxon>
        <taxon>Metazoa</taxon>
        <taxon>Ecdysozoa</taxon>
        <taxon>Arthropoda</taxon>
        <taxon>Chelicerata</taxon>
        <taxon>Arachnida</taxon>
        <taxon>Araneae</taxon>
        <taxon>Araneomorphae</taxon>
        <taxon>Entelegynae</taxon>
        <taxon>Araneoidea</taxon>
        <taxon>Araneidae</taxon>
        <taxon>Araneus</taxon>
    </lineage>
</organism>
<comment type="caution">
    <text evidence="1">The sequence shown here is derived from an EMBL/GenBank/DDBJ whole genome shotgun (WGS) entry which is preliminary data.</text>
</comment>
<evidence type="ECO:0000313" key="2">
    <source>
        <dbReference type="Proteomes" id="UP000499080"/>
    </source>
</evidence>
<evidence type="ECO:0000313" key="1">
    <source>
        <dbReference type="EMBL" id="GBM50955.1"/>
    </source>
</evidence>
<protein>
    <submittedName>
        <fullName evidence="1">Uncharacterized protein</fullName>
    </submittedName>
</protein>
<sequence>MFPLKDNTEISIAFRYSKTLKKRISNYNFYGKNLDLIEDSHCYCNEDKYAKHIDKDKGQNITGDLGIVDCILLQDLMGRAAKFRLRKKLKYKKTLLSICKDFKYVYFQVCEKIPLAN</sequence>
<name>A0A4Y2GE09_ARAVE</name>
<proteinExistence type="predicted"/>
<gene>
    <name evidence="1" type="ORF">AVEN_114608_1</name>
</gene>
<accession>A0A4Y2GE09</accession>